<dbReference type="EMBL" id="BMNH01000013">
    <property type="protein sequence ID" value="GGO73304.1"/>
    <property type="molecule type" value="Genomic_DNA"/>
</dbReference>
<proteinExistence type="predicted"/>
<evidence type="ECO:0000313" key="2">
    <source>
        <dbReference type="Proteomes" id="UP000646523"/>
    </source>
</evidence>
<keyword evidence="2" id="KW-1185">Reference proteome</keyword>
<organism evidence="1 2">
    <name type="scientific">Nonomuraea cavernae</name>
    <dbReference type="NCBI Taxonomy" id="2045107"/>
    <lineage>
        <taxon>Bacteria</taxon>
        <taxon>Bacillati</taxon>
        <taxon>Actinomycetota</taxon>
        <taxon>Actinomycetes</taxon>
        <taxon>Streptosporangiales</taxon>
        <taxon>Streptosporangiaceae</taxon>
        <taxon>Nonomuraea</taxon>
    </lineage>
</organism>
<reference evidence="1" key="2">
    <citation type="submission" date="2020-09" db="EMBL/GenBank/DDBJ databases">
        <authorList>
            <person name="Sun Q."/>
            <person name="Zhou Y."/>
        </authorList>
    </citation>
    <scope>NUCLEOTIDE SEQUENCE</scope>
    <source>
        <strain evidence="1">CGMCC 4.7368</strain>
    </source>
</reference>
<gene>
    <name evidence="1" type="ORF">GCM10012289_43380</name>
</gene>
<evidence type="ECO:0000313" key="1">
    <source>
        <dbReference type="EMBL" id="GGO73304.1"/>
    </source>
</evidence>
<dbReference type="Proteomes" id="UP000646523">
    <property type="component" value="Unassembled WGS sequence"/>
</dbReference>
<comment type="caution">
    <text evidence="1">The sequence shown here is derived from an EMBL/GenBank/DDBJ whole genome shotgun (WGS) entry which is preliminary data.</text>
</comment>
<protein>
    <submittedName>
        <fullName evidence="1">Uncharacterized protein</fullName>
    </submittedName>
</protein>
<sequence length="319" mass="33533">MPRHETFVEDITVTPDPIRLGPDGATATVEAILTGGAEPAGTLAAPDGSLTRLRFAPGPREGAWRATHRFGPRDRSGLWRATAETGHVFTDLPFLVCGGPPLGEAHFSEFDVVPRDIAAGEIAVASGRLLIRDGSAALPYGGQLVSITFRAFDPGEGLETGETATAVPVVWEEIGEAVTEWRSGLFSAEISTPTTGRVRAELIGGRDGETAVSQSVPVTVAAFSRPRIDADITATSRSTAQVSGRNTVACLLHTGTVHRSTGAKVGAGSVRIEYRKPNGRWTPAKGPGRVGRAVGVVSGGVFSVKSELRARVSWRAEYT</sequence>
<dbReference type="AlphaFoldDB" id="A0A917Z2H3"/>
<accession>A0A917Z2H3</accession>
<reference evidence="1" key="1">
    <citation type="journal article" date="2014" name="Int. J. Syst. Evol. Microbiol.">
        <title>Complete genome sequence of Corynebacterium casei LMG S-19264T (=DSM 44701T), isolated from a smear-ripened cheese.</title>
        <authorList>
            <consortium name="US DOE Joint Genome Institute (JGI-PGF)"/>
            <person name="Walter F."/>
            <person name="Albersmeier A."/>
            <person name="Kalinowski J."/>
            <person name="Ruckert C."/>
        </authorList>
    </citation>
    <scope>NUCLEOTIDE SEQUENCE</scope>
    <source>
        <strain evidence="1">CGMCC 4.7368</strain>
    </source>
</reference>
<dbReference type="RefSeq" id="WP_189125971.1">
    <property type="nucleotide sequence ID" value="NZ_BMNH01000013.1"/>
</dbReference>
<name>A0A917Z2H3_9ACTN</name>